<proteinExistence type="predicted"/>
<evidence type="ECO:0000313" key="1">
    <source>
        <dbReference type="EMBL" id="MEQ2169431.1"/>
    </source>
</evidence>
<evidence type="ECO:0000313" key="2">
    <source>
        <dbReference type="Proteomes" id="UP001476798"/>
    </source>
</evidence>
<accession>A0ABV0NDI7</accession>
<reference evidence="1 2" key="1">
    <citation type="submission" date="2021-06" db="EMBL/GenBank/DDBJ databases">
        <authorList>
            <person name="Palmer J.M."/>
        </authorList>
    </citation>
    <scope>NUCLEOTIDE SEQUENCE [LARGE SCALE GENOMIC DNA]</scope>
    <source>
        <strain evidence="1 2">GA_2019</strain>
        <tissue evidence="1">Muscle</tissue>
    </source>
</reference>
<keyword evidence="2" id="KW-1185">Reference proteome</keyword>
<dbReference type="Proteomes" id="UP001476798">
    <property type="component" value="Unassembled WGS sequence"/>
</dbReference>
<protein>
    <submittedName>
        <fullName evidence="1">Uncharacterized protein</fullName>
    </submittedName>
</protein>
<sequence>MTDSVAQRTIQTDFSLLKFHVTETSSIDGKNTEVPVTGPVLTEQIRLKSDLCFSCFGKSKHHVLLAATEHVNRQFIVKQEVVLVFVAVHRVLIRRCSLAPFGPDWFVLENTREQLQFRRCFMLQGSVQTCPTTTMSFLRGSVQPSWFWLKVRFLF</sequence>
<name>A0ABV0NDI7_9TELE</name>
<organism evidence="1 2">
    <name type="scientific">Goodea atripinnis</name>
    <dbReference type="NCBI Taxonomy" id="208336"/>
    <lineage>
        <taxon>Eukaryota</taxon>
        <taxon>Metazoa</taxon>
        <taxon>Chordata</taxon>
        <taxon>Craniata</taxon>
        <taxon>Vertebrata</taxon>
        <taxon>Euteleostomi</taxon>
        <taxon>Actinopterygii</taxon>
        <taxon>Neopterygii</taxon>
        <taxon>Teleostei</taxon>
        <taxon>Neoteleostei</taxon>
        <taxon>Acanthomorphata</taxon>
        <taxon>Ovalentaria</taxon>
        <taxon>Atherinomorphae</taxon>
        <taxon>Cyprinodontiformes</taxon>
        <taxon>Goodeidae</taxon>
        <taxon>Goodea</taxon>
    </lineage>
</organism>
<dbReference type="EMBL" id="JAHRIO010032923">
    <property type="protein sequence ID" value="MEQ2169431.1"/>
    <property type="molecule type" value="Genomic_DNA"/>
</dbReference>
<gene>
    <name evidence="1" type="ORF">GOODEAATRI_025228</name>
</gene>
<comment type="caution">
    <text evidence="1">The sequence shown here is derived from an EMBL/GenBank/DDBJ whole genome shotgun (WGS) entry which is preliminary data.</text>
</comment>